<dbReference type="AlphaFoldDB" id="A0A1Z4JAP1"/>
<dbReference type="SMART" id="SM00382">
    <property type="entry name" value="AAA"/>
    <property type="match status" value="1"/>
</dbReference>
<dbReference type="Gene3D" id="1.20.1560.10">
    <property type="entry name" value="ABC transporter type 1, transmembrane domain"/>
    <property type="match status" value="1"/>
</dbReference>
<dbReference type="GO" id="GO:0016887">
    <property type="term" value="F:ATP hydrolysis activity"/>
    <property type="evidence" value="ECO:0007669"/>
    <property type="project" value="InterPro"/>
</dbReference>
<feature type="transmembrane region" description="Helical" evidence="7">
    <location>
        <begin position="313"/>
        <end position="332"/>
    </location>
</feature>
<protein>
    <submittedName>
        <fullName evidence="10">ABC transporter, transmembrane region</fullName>
    </submittedName>
</protein>
<dbReference type="InterPro" id="IPR017871">
    <property type="entry name" value="ABC_transporter-like_CS"/>
</dbReference>
<dbReference type="InterPro" id="IPR039421">
    <property type="entry name" value="Type_1_exporter"/>
</dbReference>
<evidence type="ECO:0000313" key="10">
    <source>
        <dbReference type="EMBL" id="BAY53497.1"/>
    </source>
</evidence>
<proteinExistence type="predicted"/>
<keyword evidence="3" id="KW-0547">Nucleotide-binding</keyword>
<keyword evidence="4" id="KW-0067">ATP-binding</keyword>
<sequence length="621" mass="70241">MPWVPHYLRRGVRQWFGATRFWQENEFFIREFRHFPNIAIAAILFALGSAAFEGFGFGFLLAFLQSLVSPTLEPFQTGMHWFDVWILGIDRDATERLLRVSGLILCSAWIRAGFNYLTQIYTELTQQTLVDRLRTQIFEQLQSLSLSYFNRVSSGDLVNTLTNEIGRLNFAFTLIAFIITKGLTLTVYAVLLFTISWQLTLTSLVLFTLVAVCLSNVNERVRNSSVDVSRANAQFTATALEFITGIRTVQAFATQEYERDRFYEASSNIVKAGMKAIRQFAIVRPLAEGLATTVLISMIVLAITIFVKQGSLQTASLLTFLFILFRLVPAIYEMNTSRVQLLSATGAIRNVRELLAREDKPYLQEGDRIFTGLHQSIEFFTVDFGYDANHIVLRDVSLSIPKGKVTAIVGGSGAGKTTLVDLIPRFYDPSAGYVLFDGKDARSFTVKSLRQKIAIVSQDTFIFNTTVRENIAYGLTNMTDEQIWQAAVQANALAFILEMPEKFETILGDRGVRLSGGQRQRLAIARALLRDPEILILDEATSALDSESERLIQQSLEQLSKGRTVITIAHRLSTIMRADQVVVMEQGRLVEQGRYQELLERQGRLWHYHQIQHEMRSSEKA</sequence>
<reference evidence="10 11" key="1">
    <citation type="submission" date="2017-06" db="EMBL/GenBank/DDBJ databases">
        <title>Genome sequencing of cyanobaciteial culture collection at National Institute for Environmental Studies (NIES).</title>
        <authorList>
            <person name="Hirose Y."/>
            <person name="Shimura Y."/>
            <person name="Fujisawa T."/>
            <person name="Nakamura Y."/>
            <person name="Kawachi M."/>
        </authorList>
    </citation>
    <scope>NUCLEOTIDE SEQUENCE [LARGE SCALE GENOMIC DNA]</scope>
    <source>
        <strain evidence="10 11">NIES-2135</strain>
    </source>
</reference>
<evidence type="ECO:0000256" key="2">
    <source>
        <dbReference type="ARBA" id="ARBA00022692"/>
    </source>
</evidence>
<gene>
    <name evidence="10" type="ORF">NIES2135_03030</name>
</gene>
<evidence type="ECO:0000256" key="5">
    <source>
        <dbReference type="ARBA" id="ARBA00022989"/>
    </source>
</evidence>
<organism evidence="10 11">
    <name type="scientific">Leptolyngbya boryana NIES-2135</name>
    <dbReference type="NCBI Taxonomy" id="1973484"/>
    <lineage>
        <taxon>Bacteria</taxon>
        <taxon>Bacillati</taxon>
        <taxon>Cyanobacteriota</taxon>
        <taxon>Cyanophyceae</taxon>
        <taxon>Leptolyngbyales</taxon>
        <taxon>Leptolyngbyaceae</taxon>
        <taxon>Leptolyngbya group</taxon>
        <taxon>Leptolyngbya</taxon>
    </lineage>
</organism>
<dbReference type="Gene3D" id="3.40.50.300">
    <property type="entry name" value="P-loop containing nucleotide triphosphate hydrolases"/>
    <property type="match status" value="1"/>
</dbReference>
<dbReference type="GO" id="GO:0015421">
    <property type="term" value="F:ABC-type oligopeptide transporter activity"/>
    <property type="evidence" value="ECO:0007669"/>
    <property type="project" value="TreeGrafter"/>
</dbReference>
<dbReference type="PROSITE" id="PS50893">
    <property type="entry name" value="ABC_TRANSPORTER_2"/>
    <property type="match status" value="1"/>
</dbReference>
<dbReference type="PANTHER" id="PTHR43394:SF1">
    <property type="entry name" value="ATP-BINDING CASSETTE SUB-FAMILY B MEMBER 10, MITOCHONDRIAL"/>
    <property type="match status" value="1"/>
</dbReference>
<keyword evidence="2 7" id="KW-0812">Transmembrane</keyword>
<dbReference type="Proteomes" id="UP000217895">
    <property type="component" value="Chromosome"/>
</dbReference>
<dbReference type="InterPro" id="IPR027417">
    <property type="entry name" value="P-loop_NTPase"/>
</dbReference>
<dbReference type="InterPro" id="IPR003439">
    <property type="entry name" value="ABC_transporter-like_ATP-bd"/>
</dbReference>
<evidence type="ECO:0000259" key="9">
    <source>
        <dbReference type="PROSITE" id="PS50929"/>
    </source>
</evidence>
<evidence type="ECO:0000256" key="7">
    <source>
        <dbReference type="SAM" id="Phobius"/>
    </source>
</evidence>
<keyword evidence="5 7" id="KW-1133">Transmembrane helix</keyword>
<dbReference type="PROSITE" id="PS00211">
    <property type="entry name" value="ABC_TRANSPORTER_1"/>
    <property type="match status" value="1"/>
</dbReference>
<evidence type="ECO:0000259" key="8">
    <source>
        <dbReference type="PROSITE" id="PS50893"/>
    </source>
</evidence>
<keyword evidence="11" id="KW-1185">Reference proteome</keyword>
<evidence type="ECO:0000313" key="11">
    <source>
        <dbReference type="Proteomes" id="UP000217895"/>
    </source>
</evidence>
<evidence type="ECO:0000256" key="1">
    <source>
        <dbReference type="ARBA" id="ARBA00004651"/>
    </source>
</evidence>
<dbReference type="SUPFAM" id="SSF52540">
    <property type="entry name" value="P-loop containing nucleoside triphosphate hydrolases"/>
    <property type="match status" value="1"/>
</dbReference>
<comment type="subcellular location">
    <subcellularLocation>
        <location evidence="1">Cell membrane</location>
        <topology evidence="1">Multi-pass membrane protein</topology>
    </subcellularLocation>
</comment>
<evidence type="ECO:0000256" key="3">
    <source>
        <dbReference type="ARBA" id="ARBA00022741"/>
    </source>
</evidence>
<dbReference type="Pfam" id="PF00664">
    <property type="entry name" value="ABC_membrane"/>
    <property type="match status" value="1"/>
</dbReference>
<dbReference type="Pfam" id="PF00005">
    <property type="entry name" value="ABC_tran"/>
    <property type="match status" value="1"/>
</dbReference>
<name>A0A1Z4JAP1_LEPBY</name>
<feature type="transmembrane region" description="Helical" evidence="7">
    <location>
        <begin position="286"/>
        <end position="307"/>
    </location>
</feature>
<evidence type="ECO:0000256" key="6">
    <source>
        <dbReference type="ARBA" id="ARBA00023136"/>
    </source>
</evidence>
<feature type="domain" description="ABC transporter" evidence="8">
    <location>
        <begin position="377"/>
        <end position="611"/>
    </location>
</feature>
<dbReference type="EMBL" id="AP018203">
    <property type="protein sequence ID" value="BAY53497.1"/>
    <property type="molecule type" value="Genomic_DNA"/>
</dbReference>
<feature type="transmembrane region" description="Helical" evidence="7">
    <location>
        <begin position="197"/>
        <end position="217"/>
    </location>
</feature>
<dbReference type="PANTHER" id="PTHR43394">
    <property type="entry name" value="ATP-DEPENDENT PERMEASE MDL1, MITOCHONDRIAL"/>
    <property type="match status" value="1"/>
</dbReference>
<dbReference type="SUPFAM" id="SSF90123">
    <property type="entry name" value="ABC transporter transmembrane region"/>
    <property type="match status" value="1"/>
</dbReference>
<dbReference type="InterPro" id="IPR011527">
    <property type="entry name" value="ABC1_TM_dom"/>
</dbReference>
<feature type="domain" description="ABC transmembrane type-1" evidence="9">
    <location>
        <begin position="40"/>
        <end position="343"/>
    </location>
</feature>
<dbReference type="NCBIfam" id="NF045513">
    <property type="entry name" value="HepA_fam_ABC"/>
    <property type="match status" value="1"/>
</dbReference>
<feature type="transmembrane region" description="Helical" evidence="7">
    <location>
        <begin position="170"/>
        <end position="191"/>
    </location>
</feature>
<keyword evidence="6 7" id="KW-0472">Membrane</keyword>
<accession>A0A1Z4JAP1</accession>
<dbReference type="PROSITE" id="PS50929">
    <property type="entry name" value="ABC_TM1F"/>
    <property type="match status" value="1"/>
</dbReference>
<dbReference type="FunFam" id="3.40.50.300:FF:000218">
    <property type="entry name" value="Multidrug ABC transporter ATP-binding protein"/>
    <property type="match status" value="1"/>
</dbReference>
<dbReference type="InterPro" id="IPR036640">
    <property type="entry name" value="ABC1_TM_sf"/>
</dbReference>
<dbReference type="GO" id="GO:0005886">
    <property type="term" value="C:plasma membrane"/>
    <property type="evidence" value="ECO:0007669"/>
    <property type="project" value="UniProtKB-SubCell"/>
</dbReference>
<dbReference type="InterPro" id="IPR003593">
    <property type="entry name" value="AAA+_ATPase"/>
</dbReference>
<evidence type="ECO:0000256" key="4">
    <source>
        <dbReference type="ARBA" id="ARBA00022840"/>
    </source>
</evidence>
<dbReference type="GO" id="GO:0005524">
    <property type="term" value="F:ATP binding"/>
    <property type="evidence" value="ECO:0007669"/>
    <property type="project" value="UniProtKB-KW"/>
</dbReference>
<feature type="transmembrane region" description="Helical" evidence="7">
    <location>
        <begin position="38"/>
        <end position="64"/>
    </location>
</feature>